<dbReference type="InterPro" id="IPR052544">
    <property type="entry name" value="Bacteriocin_Proc_Enz"/>
</dbReference>
<dbReference type="Pfam" id="PF00881">
    <property type="entry name" value="Nitroreductase"/>
    <property type="match status" value="1"/>
</dbReference>
<dbReference type="NCBIfam" id="TIGR03605">
    <property type="entry name" value="antibiot_sagB"/>
    <property type="match status" value="1"/>
</dbReference>
<dbReference type="Proteomes" id="UP001208690">
    <property type="component" value="Unassembled WGS sequence"/>
</dbReference>
<reference evidence="2 3" key="1">
    <citation type="submission" date="2022-04" db="EMBL/GenBank/DDBJ databases">
        <title>Roseobacter sp. WL0113 is a bacterium isolated from neritic sediment.</title>
        <authorList>
            <person name="Wang L."/>
            <person name="He W."/>
            <person name="Zhang D.-F."/>
        </authorList>
    </citation>
    <scope>NUCLEOTIDE SEQUENCE [LARGE SCALE GENOMIC DNA]</scope>
    <source>
        <strain evidence="2 3">WL0113</strain>
    </source>
</reference>
<dbReference type="EMBL" id="JALIEB010000010">
    <property type="protein sequence ID" value="MCV3272811.1"/>
    <property type="molecule type" value="Genomic_DNA"/>
</dbReference>
<name>A0ABT3BGV3_9RHOB</name>
<accession>A0ABT3BGV3</accession>
<dbReference type="InterPro" id="IPR020051">
    <property type="entry name" value="SagB-type_dehydrogenase"/>
</dbReference>
<proteinExistence type="predicted"/>
<evidence type="ECO:0000313" key="2">
    <source>
        <dbReference type="EMBL" id="MCV3272811.1"/>
    </source>
</evidence>
<organism evidence="2 3">
    <name type="scientific">Roseobacter sinensis</name>
    <dbReference type="NCBI Taxonomy" id="2931391"/>
    <lineage>
        <taxon>Bacteria</taxon>
        <taxon>Pseudomonadati</taxon>
        <taxon>Pseudomonadota</taxon>
        <taxon>Alphaproteobacteria</taxon>
        <taxon>Rhodobacterales</taxon>
        <taxon>Roseobacteraceae</taxon>
        <taxon>Roseobacter</taxon>
    </lineage>
</organism>
<dbReference type="SUPFAM" id="SSF55469">
    <property type="entry name" value="FMN-dependent nitroreductase-like"/>
    <property type="match status" value="1"/>
</dbReference>
<keyword evidence="3" id="KW-1185">Reference proteome</keyword>
<gene>
    <name evidence="2" type="ORF">MUB52_15360</name>
</gene>
<dbReference type="RefSeq" id="WP_263845129.1">
    <property type="nucleotide sequence ID" value="NZ_JALIEB010000010.1"/>
</dbReference>
<feature type="domain" description="Nitroreductase" evidence="1">
    <location>
        <begin position="60"/>
        <end position="244"/>
    </location>
</feature>
<dbReference type="InterPro" id="IPR000415">
    <property type="entry name" value="Nitroreductase-like"/>
</dbReference>
<dbReference type="InterPro" id="IPR029479">
    <property type="entry name" value="Nitroreductase"/>
</dbReference>
<comment type="caution">
    <text evidence="2">The sequence shown here is derived from an EMBL/GenBank/DDBJ whole genome shotgun (WGS) entry which is preliminary data.</text>
</comment>
<sequence>MTTSAPPRFDDAPLSAVADFHRASSRHSWDRADTPFRPTAPSTQALPPAALPDNALSACIAGRLSCRRFDQAAALPAAALSSLLHLSYGHLGMVETLQQTLETRPVPSASGFYPLAFLVFARAVENLPAAIYRYDPSAQSLSAIAALPDAPTMMQVFLQQPWAAQAPAIVVMTGQPQAVVGRYHARGYRFLLLECGHVGQNLLLGAAALGLAGCPLGGFEDYRLCCAAGLDAEREWPLYAVALGSPDPAHLSDLRTPQVYAQP</sequence>
<dbReference type="CDD" id="cd02142">
    <property type="entry name" value="McbC_SagB-like_oxidoreductase"/>
    <property type="match status" value="1"/>
</dbReference>
<evidence type="ECO:0000259" key="1">
    <source>
        <dbReference type="Pfam" id="PF00881"/>
    </source>
</evidence>
<protein>
    <submittedName>
        <fullName evidence="2">SagB/ThcOx family dehydrogenase</fullName>
    </submittedName>
</protein>
<dbReference type="PANTHER" id="PTHR43745:SF2">
    <property type="entry name" value="NITROREDUCTASE MJ1384-RELATED"/>
    <property type="match status" value="1"/>
</dbReference>
<dbReference type="Gene3D" id="3.40.109.10">
    <property type="entry name" value="NADH Oxidase"/>
    <property type="match status" value="1"/>
</dbReference>
<dbReference type="PANTHER" id="PTHR43745">
    <property type="entry name" value="NITROREDUCTASE MJ1384-RELATED"/>
    <property type="match status" value="1"/>
</dbReference>
<evidence type="ECO:0000313" key="3">
    <source>
        <dbReference type="Proteomes" id="UP001208690"/>
    </source>
</evidence>